<comment type="caution">
    <text evidence="2">The sequence shown here is derived from an EMBL/GenBank/DDBJ whole genome shotgun (WGS) entry which is preliminary data.</text>
</comment>
<dbReference type="EMBL" id="JAABNR010000009">
    <property type="protein sequence ID" value="NBZ88021.1"/>
    <property type="molecule type" value="Genomic_DNA"/>
</dbReference>
<sequence length="512" mass="53171">MPMSPRAKLFLAFVLMAGVMGTVTVLSSITLRDQVRQAAEVGQRQETAVDAMAVLRAITHEAQGLVQAHLSARTGAEKSRIAAELLAADTREALALARLATLAQGAEAALVADLSHQVRQAADLRQRVVSISARNALGRATDLATIEMPGLRAELIAGLRVVAAQTGKSLVASEAEAALNALAAAQKNALLRPEPANITGQLTAAALAHGNLVVALQDLALEPSPGLAPLQAMVAELGLMDQEIEALLRDGADETASAIFADQLRPLDRQRLETLDSLAALFQTGRRAIEAAAQETALGSQMTLVVLADLALILGFGAVTLALSRIGRGLEGAVRLAEQMAGDEVLPAAWVHGNLSGRLTSALVRISAGQTAVLASLDALGQGRAPRSDLPERLRQRFAALAMMTAPGGGTAQVEAAAQSAQQLQETLRHALADGRALQDETGRIVALVQGPRPLEAGAGMGAPLTQTAEHIALCVERQVTALIHAETQATTLLQVLGPQPSASPAPLRRIA</sequence>
<reference evidence="2" key="1">
    <citation type="submission" date="2020-01" db="EMBL/GenBank/DDBJ databases">
        <authorList>
            <person name="Chen W.-M."/>
        </authorList>
    </citation>
    <scope>NUCLEOTIDE SEQUENCE</scope>
    <source>
        <strain evidence="2">CYK-10</strain>
    </source>
</reference>
<proteinExistence type="predicted"/>
<keyword evidence="1" id="KW-0175">Coiled coil</keyword>
<evidence type="ECO:0000313" key="3">
    <source>
        <dbReference type="Proteomes" id="UP001193501"/>
    </source>
</evidence>
<gene>
    <name evidence="2" type="ORF">GV832_10570</name>
</gene>
<evidence type="ECO:0000256" key="1">
    <source>
        <dbReference type="SAM" id="Coils"/>
    </source>
</evidence>
<keyword evidence="3" id="KW-1185">Reference proteome</keyword>
<evidence type="ECO:0000313" key="2">
    <source>
        <dbReference type="EMBL" id="NBZ88021.1"/>
    </source>
</evidence>
<dbReference type="AlphaFoldDB" id="A0AAE4Y8N1"/>
<dbReference type="Proteomes" id="UP001193501">
    <property type="component" value="Unassembled WGS sequence"/>
</dbReference>
<name>A0AAE4Y8N1_9RHOB</name>
<dbReference type="RefSeq" id="WP_168774838.1">
    <property type="nucleotide sequence ID" value="NZ_JAABNR010000009.1"/>
</dbReference>
<organism evidence="2 3">
    <name type="scientific">Stagnihabitans tardus</name>
    <dbReference type="NCBI Taxonomy" id="2699202"/>
    <lineage>
        <taxon>Bacteria</taxon>
        <taxon>Pseudomonadati</taxon>
        <taxon>Pseudomonadota</taxon>
        <taxon>Alphaproteobacteria</taxon>
        <taxon>Rhodobacterales</taxon>
        <taxon>Paracoccaceae</taxon>
        <taxon>Stagnihabitans</taxon>
    </lineage>
</organism>
<protein>
    <submittedName>
        <fullName evidence="2">Uncharacterized protein</fullName>
    </submittedName>
</protein>
<accession>A0AAE4Y8N1</accession>
<feature type="coiled-coil region" evidence="1">
    <location>
        <begin position="414"/>
        <end position="441"/>
    </location>
</feature>